<sequence length="392" mass="44698">MKYIYLYLNLLFFIFQKNLIIHAREPLAELWDIEDSEIPNFLETEKYLSLVDRTLKPLLDDINFGETYVYLKENKVYVHTVNMSKIPEIISKPEIRNYSNSIDFIPANKSLDNLKYSFNEIIRITNQSKSIGMNGLVIMVHPLLNEVAVNLPSSNITEAIQEFINAIMIYDPKIIYPPNLTASNTKRRIDERGITIKVGFWAKRKNNQFLVSAGHSFGNFNDTKSKPKVFYYGINDKPLLVGKMEYSTWSAPYDFSLINIKRMDKHLEPSTNIRNGFLSSYPELIIEKNGMPQSSHITHLCKSGSVSYVTCGYIISFNGAFVNELGDLYTGMIISTTDVVTGDSGGPSFSFLNLNSVTLNGIILYIKRYNDVSRFTASIPLKMILDKAEITY</sequence>
<dbReference type="InterPro" id="IPR009003">
    <property type="entry name" value="Peptidase_S1_PA"/>
</dbReference>
<evidence type="ECO:0000313" key="1">
    <source>
        <dbReference type="EMBL" id="RIB05197.1"/>
    </source>
</evidence>
<dbReference type="EMBL" id="QKWP01002031">
    <property type="protein sequence ID" value="RIB05197.1"/>
    <property type="molecule type" value="Genomic_DNA"/>
</dbReference>
<reference evidence="1 2" key="1">
    <citation type="submission" date="2018-06" db="EMBL/GenBank/DDBJ databases">
        <title>Comparative genomics reveals the genomic features of Rhizophagus irregularis, R. cerebriforme, R. diaphanum and Gigaspora rosea, and their symbiotic lifestyle signature.</title>
        <authorList>
            <person name="Morin E."/>
            <person name="San Clemente H."/>
            <person name="Chen E.C.H."/>
            <person name="De La Providencia I."/>
            <person name="Hainaut M."/>
            <person name="Kuo A."/>
            <person name="Kohler A."/>
            <person name="Murat C."/>
            <person name="Tang N."/>
            <person name="Roy S."/>
            <person name="Loubradou J."/>
            <person name="Henrissat B."/>
            <person name="Grigoriev I.V."/>
            <person name="Corradi N."/>
            <person name="Roux C."/>
            <person name="Martin F.M."/>
        </authorList>
    </citation>
    <scope>NUCLEOTIDE SEQUENCE [LARGE SCALE GENOMIC DNA]</scope>
    <source>
        <strain evidence="1 2">DAOM 194757</strain>
    </source>
</reference>
<dbReference type="OrthoDB" id="2370825at2759"/>
<dbReference type="AlphaFoldDB" id="A0A397U7Z7"/>
<keyword evidence="2" id="KW-1185">Reference proteome</keyword>
<proteinExistence type="predicted"/>
<evidence type="ECO:0000313" key="2">
    <source>
        <dbReference type="Proteomes" id="UP000266673"/>
    </source>
</evidence>
<comment type="caution">
    <text evidence="1">The sequence shown here is derived from an EMBL/GenBank/DDBJ whole genome shotgun (WGS) entry which is preliminary data.</text>
</comment>
<dbReference type="InterPro" id="IPR043504">
    <property type="entry name" value="Peptidase_S1_PA_chymotrypsin"/>
</dbReference>
<evidence type="ECO:0008006" key="3">
    <source>
        <dbReference type="Google" id="ProtNLM"/>
    </source>
</evidence>
<dbReference type="Gene3D" id="2.40.10.10">
    <property type="entry name" value="Trypsin-like serine proteases"/>
    <property type="match status" value="2"/>
</dbReference>
<accession>A0A397U7Z7</accession>
<gene>
    <name evidence="1" type="ORF">C2G38_2047802</name>
</gene>
<organism evidence="1 2">
    <name type="scientific">Gigaspora rosea</name>
    <dbReference type="NCBI Taxonomy" id="44941"/>
    <lineage>
        <taxon>Eukaryota</taxon>
        <taxon>Fungi</taxon>
        <taxon>Fungi incertae sedis</taxon>
        <taxon>Mucoromycota</taxon>
        <taxon>Glomeromycotina</taxon>
        <taxon>Glomeromycetes</taxon>
        <taxon>Diversisporales</taxon>
        <taxon>Gigasporaceae</taxon>
        <taxon>Gigaspora</taxon>
    </lineage>
</organism>
<name>A0A397U7Z7_9GLOM</name>
<dbReference type="SUPFAM" id="SSF50494">
    <property type="entry name" value="Trypsin-like serine proteases"/>
    <property type="match status" value="1"/>
</dbReference>
<dbReference type="Proteomes" id="UP000266673">
    <property type="component" value="Unassembled WGS sequence"/>
</dbReference>
<protein>
    <recommendedName>
        <fullName evidence="3">Trypsin-like cysteine/serine peptidase domain-containing protein</fullName>
    </recommendedName>
</protein>